<dbReference type="AlphaFoldDB" id="X0UBH9"/>
<gene>
    <name evidence="2" type="ORF">S01H1_26553</name>
</gene>
<dbReference type="Pfam" id="PF00144">
    <property type="entry name" value="Beta-lactamase"/>
    <property type="match status" value="1"/>
</dbReference>
<dbReference type="InterPro" id="IPR001466">
    <property type="entry name" value="Beta-lactam-related"/>
</dbReference>
<dbReference type="PANTHER" id="PTHR43283">
    <property type="entry name" value="BETA-LACTAMASE-RELATED"/>
    <property type="match status" value="1"/>
</dbReference>
<evidence type="ECO:0000259" key="1">
    <source>
        <dbReference type="Pfam" id="PF00144"/>
    </source>
</evidence>
<sequence length="256" mass="29263">MKKIILLIFILLLLFTSCQLEPSDQYTYGPPEKINDGIDVGSLGEVNIDSTVIERAVDNISQGRYKEVHSMLIFKDDKLVFEEYFKGHKFKFDTTNHHGELLTWDRIMLHNLMSVTKSIASVCMGIAIDNGFIGSVHQSIFDYLPKHQHLKKDGKDKITIKHLLTMTSGLDWNEWALPYANLENDSTKLYLVEDQVAFVLNKPLIDEPGKSFKYAGGNNVLLSEILKNATKMNIDEFSGKYLFEPLGIAPYYWSQY</sequence>
<dbReference type="InterPro" id="IPR012338">
    <property type="entry name" value="Beta-lactam/transpept-like"/>
</dbReference>
<protein>
    <recommendedName>
        <fullName evidence="1">Beta-lactamase-related domain-containing protein</fullName>
    </recommendedName>
</protein>
<feature type="domain" description="Beta-lactamase-related" evidence="1">
    <location>
        <begin position="71"/>
        <end position="248"/>
    </location>
</feature>
<dbReference type="SUPFAM" id="SSF56601">
    <property type="entry name" value="beta-lactamase/transpeptidase-like"/>
    <property type="match status" value="1"/>
</dbReference>
<proteinExistence type="predicted"/>
<dbReference type="InterPro" id="IPR050789">
    <property type="entry name" value="Diverse_Enzym_Activities"/>
</dbReference>
<feature type="non-terminal residue" evidence="2">
    <location>
        <position position="256"/>
    </location>
</feature>
<dbReference type="EMBL" id="BARS01016097">
    <property type="protein sequence ID" value="GAF97722.1"/>
    <property type="molecule type" value="Genomic_DNA"/>
</dbReference>
<dbReference type="PANTHER" id="PTHR43283:SF7">
    <property type="entry name" value="BETA-LACTAMASE-RELATED DOMAIN-CONTAINING PROTEIN"/>
    <property type="match status" value="1"/>
</dbReference>
<organism evidence="2">
    <name type="scientific">marine sediment metagenome</name>
    <dbReference type="NCBI Taxonomy" id="412755"/>
    <lineage>
        <taxon>unclassified sequences</taxon>
        <taxon>metagenomes</taxon>
        <taxon>ecological metagenomes</taxon>
    </lineage>
</organism>
<name>X0UBH9_9ZZZZ</name>
<reference evidence="2" key="1">
    <citation type="journal article" date="2014" name="Front. Microbiol.">
        <title>High frequency of phylogenetically diverse reductive dehalogenase-homologous genes in deep subseafloor sedimentary metagenomes.</title>
        <authorList>
            <person name="Kawai M."/>
            <person name="Futagami T."/>
            <person name="Toyoda A."/>
            <person name="Takaki Y."/>
            <person name="Nishi S."/>
            <person name="Hori S."/>
            <person name="Arai W."/>
            <person name="Tsubouchi T."/>
            <person name="Morono Y."/>
            <person name="Uchiyama I."/>
            <person name="Ito T."/>
            <person name="Fujiyama A."/>
            <person name="Inagaki F."/>
            <person name="Takami H."/>
        </authorList>
    </citation>
    <scope>NUCLEOTIDE SEQUENCE</scope>
    <source>
        <strain evidence="2">Expedition CK06-06</strain>
    </source>
</reference>
<dbReference type="Gene3D" id="3.40.710.10">
    <property type="entry name" value="DD-peptidase/beta-lactamase superfamily"/>
    <property type="match status" value="1"/>
</dbReference>
<dbReference type="PROSITE" id="PS51257">
    <property type="entry name" value="PROKAR_LIPOPROTEIN"/>
    <property type="match status" value="1"/>
</dbReference>
<evidence type="ECO:0000313" key="2">
    <source>
        <dbReference type="EMBL" id="GAF97722.1"/>
    </source>
</evidence>
<accession>X0UBH9</accession>
<comment type="caution">
    <text evidence="2">The sequence shown here is derived from an EMBL/GenBank/DDBJ whole genome shotgun (WGS) entry which is preliminary data.</text>
</comment>